<evidence type="ECO:0000313" key="3">
    <source>
        <dbReference type="EMBL" id="MDW4823715.1"/>
    </source>
</evidence>
<gene>
    <name evidence="2" type="ORF">OS133_09220</name>
    <name evidence="3" type="ORF">OS134_06495</name>
</gene>
<proteinExistence type="predicted"/>
<accession>A0AAW8NNC3</accession>
<dbReference type="Proteomes" id="UP001271263">
    <property type="component" value="Unassembled WGS sequence"/>
</dbReference>
<reference evidence="2" key="2">
    <citation type="submission" date="2022-11" db="EMBL/GenBank/DDBJ databases">
        <title>Prophages regulate Shewanella fidelis motility and biofilm formation: implications for gut colonization dynamics in Ciona robusta.</title>
        <authorList>
            <person name="Natarajan O."/>
            <person name="Gibboney S.L."/>
            <person name="Young M.N."/>
            <person name="Lim S.J."/>
            <person name="Pluta N."/>
            <person name="Atkinson C.G.F."/>
            <person name="Leigh B.A."/>
            <person name="Liberti A."/>
            <person name="Kees E."/>
            <person name="Breitbart M."/>
            <person name="Gralnick J."/>
            <person name="Dishaw L.J."/>
        </authorList>
    </citation>
    <scope>NUCLEOTIDE SEQUENCE</scope>
    <source>
        <strain evidence="2">3313</strain>
    </source>
</reference>
<keyword evidence="1" id="KW-1133">Transmembrane helix</keyword>
<evidence type="ECO:0000313" key="5">
    <source>
        <dbReference type="Proteomes" id="UP001271263"/>
    </source>
</evidence>
<organism evidence="2 4">
    <name type="scientific">Shewanella fidelis</name>
    <dbReference type="NCBI Taxonomy" id="173509"/>
    <lineage>
        <taxon>Bacteria</taxon>
        <taxon>Pseudomonadati</taxon>
        <taxon>Pseudomonadota</taxon>
        <taxon>Gammaproteobacteria</taxon>
        <taxon>Alteromonadales</taxon>
        <taxon>Shewanellaceae</taxon>
        <taxon>Shewanella</taxon>
    </lineage>
</organism>
<name>A0AAW8NNC3_9GAMM</name>
<dbReference type="RefSeq" id="WP_310654692.1">
    <property type="nucleotide sequence ID" value="NZ_JAPMLC010000001.1"/>
</dbReference>
<reference evidence="3 5" key="1">
    <citation type="journal article" date="2022" name="bioRxiv">
        <title>Prophages regulate Shewanella fidelis 3313 motility and biofilm formation: implications for gut colonization dynamics in Ciona robusta.</title>
        <authorList>
            <person name="Natarajan O."/>
            <person name="Gibboney S.L."/>
            <person name="Young M.N."/>
            <person name="Lim S.J."/>
            <person name="Pluta N."/>
            <person name="Atkinson C.G."/>
            <person name="Leigh B.A."/>
            <person name="Liberti A."/>
            <person name="Kees E.D."/>
            <person name="Breitbart M."/>
            <person name="Gralnick J.A."/>
            <person name="Dishaw L.J."/>
        </authorList>
    </citation>
    <scope>NUCLEOTIDE SEQUENCE [LARGE SCALE GENOMIC DNA]</scope>
    <source>
        <strain evidence="3 5">JG4066</strain>
    </source>
</reference>
<evidence type="ECO:0000313" key="2">
    <source>
        <dbReference type="EMBL" id="MDR8523850.1"/>
    </source>
</evidence>
<dbReference type="AlphaFoldDB" id="A0AAW8NNC3"/>
<keyword evidence="1" id="KW-0812">Transmembrane</keyword>
<protein>
    <recommendedName>
        <fullName evidence="6">DUF2970 domain-containing protein</fullName>
    </recommendedName>
</protein>
<feature type="transmembrane region" description="Helical" evidence="1">
    <location>
        <begin position="7"/>
        <end position="27"/>
    </location>
</feature>
<keyword evidence="5" id="KW-1185">Reference proteome</keyword>
<evidence type="ECO:0008006" key="6">
    <source>
        <dbReference type="Google" id="ProtNLM"/>
    </source>
</evidence>
<feature type="transmembrane region" description="Helical" evidence="1">
    <location>
        <begin position="39"/>
        <end position="63"/>
    </location>
</feature>
<sequence length="66" mass="7373">MSKNEDYWYQSAINLIIWLLSRLGIVFDGEKSPPSNSGFSSIVVSLMLVSLITFILIMFVRLFGGG</sequence>
<dbReference type="EMBL" id="JAPMLE010000001">
    <property type="protein sequence ID" value="MDR8523850.1"/>
    <property type="molecule type" value="Genomic_DNA"/>
</dbReference>
<evidence type="ECO:0000256" key="1">
    <source>
        <dbReference type="SAM" id="Phobius"/>
    </source>
</evidence>
<comment type="caution">
    <text evidence="2">The sequence shown here is derived from an EMBL/GenBank/DDBJ whole genome shotgun (WGS) entry which is preliminary data.</text>
</comment>
<keyword evidence="1" id="KW-0472">Membrane</keyword>
<dbReference type="EMBL" id="JAPMLD010000002">
    <property type="protein sequence ID" value="MDW4823715.1"/>
    <property type="molecule type" value="Genomic_DNA"/>
</dbReference>
<evidence type="ECO:0000313" key="4">
    <source>
        <dbReference type="Proteomes" id="UP001259340"/>
    </source>
</evidence>
<dbReference type="Proteomes" id="UP001259340">
    <property type="component" value="Unassembled WGS sequence"/>
</dbReference>